<evidence type="ECO:0000256" key="5">
    <source>
        <dbReference type="ARBA" id="ARBA00022519"/>
    </source>
</evidence>
<dbReference type="Gene3D" id="3.30.70.1320">
    <property type="entry name" value="Multidrug efflux transporter AcrB pore domain like"/>
    <property type="match status" value="1"/>
</dbReference>
<keyword evidence="6 9" id="KW-0812">Transmembrane</keyword>
<accession>A0A484SD71</accession>
<dbReference type="NCBIfam" id="TIGR00915">
    <property type="entry name" value="2A0602"/>
    <property type="match status" value="1"/>
</dbReference>
<keyword evidence="7 9" id="KW-1133">Transmembrane helix</keyword>
<name>A0A484SD71_9ZZZZ</name>
<dbReference type="SUPFAM" id="SSF82866">
    <property type="entry name" value="Multidrug efflux transporter AcrB transmembrane domain"/>
    <property type="match status" value="2"/>
</dbReference>
<organism evidence="11">
    <name type="scientific">plant metagenome</name>
    <dbReference type="NCBI Taxonomy" id="1297885"/>
    <lineage>
        <taxon>unclassified sequences</taxon>
        <taxon>metagenomes</taxon>
        <taxon>organismal metagenomes</taxon>
    </lineage>
</organism>
<sequence>MAKFFIDRPVFAWVIAIVLMMAGALSITTLPVSQYPNIAPPSISIQVSYPGASAQTVQDTVVQVIEQQMNGIDRLEYMSSSSNSDGSMEIQLTFSQGTNADTAQVQVQNKLQLAMPLLPQEVQQQGLRVTKATRNFLIVAGFVSTDGSLTRQDIADYVASSVQDPISRTDGVGDFQLFGAPYAMRIWLDPDKLSNFGLAVSDVTAAIREQNVQVSSGQLGGLPAAVGQQLNATIIGPSRLQTPEEFGAILLHVNRDGSQVRIRDVARVELGGQNYAINSQYNGRPAAGLAIRLAPGANALDTADAVRATIDTLRPFFPTGLDVVYPYDTTPFVKLSIQGVFQTLAEAVLLVFLVMYLFLQNLRATLIPTIAVPVVLLGTFGVLAAFGYSINTLTMFGMVLAIGLLVDDAIVVVENVERVMAEEGLSPKAATRKSMGQITGALVGIAMVLSAVFVPMAFFGGSTGVIYRQFSITIVSSMVLSVVVAIVLTPALCATMLKPIPKGHHGTKRGFFGWFNRSFDRGNDRYVSGVSRLINRSGRVMLIFVLLTLVMAWLFTRIPTSFLPGEDQGIVYVQVAAPAGATSERTQQVVDQVRDWILTEEKDAVLSVFEVTGFNFAGRGQNAAIMFVRLRDWKDRSGDAMRASAVAGRIIAYGASQVKDAQVVAFTPPAVMELGNASGFDFQLQDRAGIGHQAFLAARNQLLQEAGKHPALRSVRANGIEDAPQYQLNIDRERIRALGVSIADVNSTISVAWGSSYINDFIDRGRVKRVFVQGEAAARMLPEDLEKWYVRNAEGGMVPFSAFATAEWTYGPQKLGRYNGVPSYQIQGEPAPGYSSGDAMAAMEELAGRLPGGTGFEWTGLSFEERLSGAQAPALYAISLIVVFLCLAALYESWSIPTSVMLVVPLGILGALAATLMRGLSNDVYFQVGLLTTIGLAAKNAILIVEFAKAHYEEGASLAEAALHAARQRLRPILMTSMAFILGVVPLAISTGAGSGSQNAIGTGVIGGMLSATFLAIFFVPVFFVVVLKTFKVRRLSDRRAEEDAQGPAAH</sequence>
<dbReference type="NCBIfam" id="NF000282">
    <property type="entry name" value="RND_permease_1"/>
    <property type="match status" value="1"/>
</dbReference>
<keyword evidence="3" id="KW-0813">Transport</keyword>
<dbReference type="SUPFAM" id="SSF82714">
    <property type="entry name" value="Multidrug efflux transporter AcrB TolC docking domain, DN and DC subdomains"/>
    <property type="match status" value="2"/>
</dbReference>
<dbReference type="Pfam" id="PF00873">
    <property type="entry name" value="ACR_tran"/>
    <property type="match status" value="1"/>
</dbReference>
<feature type="transmembrane region" description="Helical" evidence="9">
    <location>
        <begin position="540"/>
        <end position="556"/>
    </location>
</feature>
<gene>
    <name evidence="10" type="ORF">ANK1_1888</name>
    <name evidence="11" type="ORF">ANK2_1889</name>
</gene>
<dbReference type="EMBL" id="CAADIA010000003">
    <property type="protein sequence ID" value="VFR23086.1"/>
    <property type="molecule type" value="Genomic_DNA"/>
</dbReference>
<evidence type="ECO:0000256" key="6">
    <source>
        <dbReference type="ARBA" id="ARBA00022692"/>
    </source>
</evidence>
<dbReference type="FunFam" id="3.30.2090.10:FF:000002">
    <property type="entry name" value="Efflux pump membrane transporter"/>
    <property type="match status" value="1"/>
</dbReference>
<dbReference type="FunFam" id="1.20.1640.10:FF:000002">
    <property type="entry name" value="Efflux pump membrane transporter"/>
    <property type="match status" value="1"/>
</dbReference>
<proteinExistence type="inferred from homology"/>
<evidence type="ECO:0000256" key="1">
    <source>
        <dbReference type="ARBA" id="ARBA00004429"/>
    </source>
</evidence>
<reference evidence="11" key="1">
    <citation type="submission" date="2019-03" db="EMBL/GenBank/DDBJ databases">
        <authorList>
            <person name="Danneels B."/>
        </authorList>
    </citation>
    <scope>NUCLEOTIDE SEQUENCE</scope>
</reference>
<dbReference type="AlphaFoldDB" id="A0A484SD71"/>
<dbReference type="Gene3D" id="1.20.1640.10">
    <property type="entry name" value="Multidrug efflux transporter AcrB transmembrane domain"/>
    <property type="match status" value="2"/>
</dbReference>
<evidence type="ECO:0000256" key="3">
    <source>
        <dbReference type="ARBA" id="ARBA00022448"/>
    </source>
</evidence>
<dbReference type="Gene3D" id="3.30.70.1430">
    <property type="entry name" value="Multidrug efflux transporter AcrB pore domain"/>
    <property type="match status" value="2"/>
</dbReference>
<dbReference type="GO" id="GO:0015562">
    <property type="term" value="F:efflux transmembrane transporter activity"/>
    <property type="evidence" value="ECO:0007669"/>
    <property type="project" value="InterPro"/>
</dbReference>
<dbReference type="FunFam" id="3.30.70.1430:FF:000001">
    <property type="entry name" value="Efflux pump membrane transporter"/>
    <property type="match status" value="1"/>
</dbReference>
<comment type="similarity">
    <text evidence="2">Belongs to the resistance-nodulation-cell division (RND) (TC 2.A.6) family.</text>
</comment>
<evidence type="ECO:0000313" key="11">
    <source>
        <dbReference type="EMBL" id="VFR59770.1"/>
    </source>
</evidence>
<keyword evidence="8 9" id="KW-0472">Membrane</keyword>
<dbReference type="EMBL" id="CAADIF010000004">
    <property type="protein sequence ID" value="VFR59770.1"/>
    <property type="molecule type" value="Genomic_DNA"/>
</dbReference>
<dbReference type="GO" id="GO:0042910">
    <property type="term" value="F:xenobiotic transmembrane transporter activity"/>
    <property type="evidence" value="ECO:0007669"/>
    <property type="project" value="TreeGrafter"/>
</dbReference>
<dbReference type="Gene3D" id="3.30.2090.10">
    <property type="entry name" value="Multidrug efflux transporter AcrB TolC docking domain, DN and DC subdomains"/>
    <property type="match status" value="2"/>
</dbReference>
<dbReference type="PANTHER" id="PTHR32063">
    <property type="match status" value="1"/>
</dbReference>
<dbReference type="SUPFAM" id="SSF82693">
    <property type="entry name" value="Multidrug efflux transporter AcrB pore domain, PN1, PN2, PC1 and PC2 subdomains"/>
    <property type="match status" value="3"/>
</dbReference>
<feature type="transmembrane region" description="Helical" evidence="9">
    <location>
        <begin position="434"/>
        <end position="458"/>
    </location>
</feature>
<feature type="transmembrane region" description="Helical" evidence="9">
    <location>
        <begin position="1005"/>
        <end position="1031"/>
    </location>
</feature>
<feature type="transmembrane region" description="Helical" evidence="9">
    <location>
        <begin position="394"/>
        <end position="413"/>
    </location>
</feature>
<feature type="transmembrane region" description="Helical" evidence="9">
    <location>
        <begin position="470"/>
        <end position="493"/>
    </location>
</feature>
<feature type="transmembrane region" description="Helical" evidence="9">
    <location>
        <begin position="339"/>
        <end position="359"/>
    </location>
</feature>
<dbReference type="InterPro" id="IPR004764">
    <property type="entry name" value="MdtF-like"/>
</dbReference>
<evidence type="ECO:0000256" key="7">
    <source>
        <dbReference type="ARBA" id="ARBA00022989"/>
    </source>
</evidence>
<dbReference type="PANTHER" id="PTHR32063:SF13">
    <property type="entry name" value="MULTIDRUG EFFLUX PUMP SUBUNIT ACRB-RELATED"/>
    <property type="match status" value="1"/>
</dbReference>
<keyword evidence="5" id="KW-0997">Cell inner membrane</keyword>
<evidence type="ECO:0000256" key="2">
    <source>
        <dbReference type="ARBA" id="ARBA00010942"/>
    </source>
</evidence>
<comment type="subcellular location">
    <subcellularLocation>
        <location evidence="1">Cell inner membrane</location>
        <topology evidence="1">Multi-pass membrane protein</topology>
    </subcellularLocation>
</comment>
<dbReference type="FunFam" id="1.20.1640.10:FF:000001">
    <property type="entry name" value="Efflux pump membrane transporter"/>
    <property type="match status" value="1"/>
</dbReference>
<evidence type="ECO:0000256" key="8">
    <source>
        <dbReference type="ARBA" id="ARBA00023136"/>
    </source>
</evidence>
<feature type="transmembrane region" description="Helical" evidence="9">
    <location>
        <begin position="366"/>
        <end position="388"/>
    </location>
</feature>
<keyword evidence="4" id="KW-1003">Cell membrane</keyword>
<feature type="transmembrane region" description="Helical" evidence="9">
    <location>
        <begin position="898"/>
        <end position="918"/>
    </location>
</feature>
<dbReference type="InterPro" id="IPR001036">
    <property type="entry name" value="Acrflvin-R"/>
</dbReference>
<dbReference type="PRINTS" id="PR00702">
    <property type="entry name" value="ACRIFLAVINRP"/>
</dbReference>
<dbReference type="InterPro" id="IPR027463">
    <property type="entry name" value="AcrB_DN_DC_subdom"/>
</dbReference>
<evidence type="ECO:0000256" key="4">
    <source>
        <dbReference type="ARBA" id="ARBA00022475"/>
    </source>
</evidence>
<dbReference type="GO" id="GO:0009636">
    <property type="term" value="P:response to toxic substance"/>
    <property type="evidence" value="ECO:0007669"/>
    <property type="project" value="UniProtKB-ARBA"/>
</dbReference>
<dbReference type="FunFam" id="3.30.2090.10:FF:000001">
    <property type="entry name" value="Efflux pump membrane transporter"/>
    <property type="match status" value="1"/>
</dbReference>
<evidence type="ECO:0000256" key="9">
    <source>
        <dbReference type="SAM" id="Phobius"/>
    </source>
</evidence>
<dbReference type="Gene3D" id="3.30.70.1440">
    <property type="entry name" value="Multidrug efflux transporter AcrB pore domain"/>
    <property type="match status" value="1"/>
</dbReference>
<feature type="transmembrane region" description="Helical" evidence="9">
    <location>
        <begin position="924"/>
        <end position="945"/>
    </location>
</feature>
<feature type="transmembrane region" description="Helical" evidence="9">
    <location>
        <begin position="874"/>
        <end position="891"/>
    </location>
</feature>
<dbReference type="GO" id="GO:0005886">
    <property type="term" value="C:plasma membrane"/>
    <property type="evidence" value="ECO:0007669"/>
    <property type="project" value="UniProtKB-SubCell"/>
</dbReference>
<evidence type="ECO:0000313" key="10">
    <source>
        <dbReference type="EMBL" id="VFR23086.1"/>
    </source>
</evidence>
<feature type="transmembrane region" description="Helical" evidence="9">
    <location>
        <begin position="973"/>
        <end position="993"/>
    </location>
</feature>
<protein>
    <submittedName>
        <fullName evidence="11">RND efflux system, inner membrane transporter CmeB</fullName>
    </submittedName>
</protein>